<name>A0A1J4MG84_9CRYT</name>
<dbReference type="EMBL" id="LRBP01000017">
    <property type="protein sequence ID" value="OII73266.1"/>
    <property type="molecule type" value="Genomic_DNA"/>
</dbReference>
<evidence type="ECO:0000313" key="2">
    <source>
        <dbReference type="Proteomes" id="UP000186176"/>
    </source>
</evidence>
<organism evidence="1 2">
    <name type="scientific">Cryptosporidium ubiquitum</name>
    <dbReference type="NCBI Taxonomy" id="857276"/>
    <lineage>
        <taxon>Eukaryota</taxon>
        <taxon>Sar</taxon>
        <taxon>Alveolata</taxon>
        <taxon>Apicomplexa</taxon>
        <taxon>Conoidasida</taxon>
        <taxon>Coccidia</taxon>
        <taxon>Eucoccidiorida</taxon>
        <taxon>Eimeriorina</taxon>
        <taxon>Cryptosporidiidae</taxon>
        <taxon>Cryptosporidium</taxon>
    </lineage>
</organism>
<gene>
    <name evidence="1" type="ORF">cubi_02498</name>
</gene>
<reference evidence="1 2" key="1">
    <citation type="submission" date="2016-10" db="EMBL/GenBank/DDBJ databases">
        <title>Reductive evolution of mitochondrial metabolism and differential evolution of invasion-related proteins in Cryptosporidium.</title>
        <authorList>
            <person name="Liu S."/>
            <person name="Roellig D.M."/>
            <person name="Guo Y."/>
            <person name="Li N."/>
            <person name="Frace M.A."/>
            <person name="Tang K."/>
            <person name="Zhang L."/>
            <person name="Feng Y."/>
            <person name="Xiao L."/>
        </authorList>
    </citation>
    <scope>NUCLEOTIDE SEQUENCE [LARGE SCALE GENOMIC DNA]</scope>
    <source>
        <strain evidence="1">39726</strain>
    </source>
</reference>
<dbReference type="RefSeq" id="XP_028874630.1">
    <property type="nucleotide sequence ID" value="XM_029019509.1"/>
</dbReference>
<accession>A0A1J4MG84</accession>
<keyword evidence="2" id="KW-1185">Reference proteome</keyword>
<comment type="caution">
    <text evidence="1">The sequence shown here is derived from an EMBL/GenBank/DDBJ whole genome shotgun (WGS) entry which is preliminary data.</text>
</comment>
<proteinExistence type="predicted"/>
<dbReference type="AlphaFoldDB" id="A0A1J4MG84"/>
<dbReference type="GeneID" id="39979288"/>
<sequence>MKETYIELAYQIGKSWETLSKFVQRSINAISNLLATLELHFANDIICNQTSEETLQSSKFIVINDLLTRIKNLSVELSSYVKQFFKEHLSNLDKTIKWINDEYSTFSHYNSDKDAQVASMKRVQVLHNSLKLCTLIKSNYNFVLNFTSIITANIDDYVQQKLIRPTTSYSKDSSNCIDKKVLEEISKITSFNCYNCQPELISISNYLEKN</sequence>
<protein>
    <submittedName>
        <fullName evidence="1">Uncharacterized protein</fullName>
    </submittedName>
</protein>
<dbReference type="VEuPathDB" id="CryptoDB:cubi_02498"/>
<evidence type="ECO:0000313" key="1">
    <source>
        <dbReference type="EMBL" id="OII73266.1"/>
    </source>
</evidence>
<dbReference type="OrthoDB" id="336832at2759"/>
<dbReference type="Proteomes" id="UP000186176">
    <property type="component" value="Unassembled WGS sequence"/>
</dbReference>